<evidence type="ECO:0000313" key="2">
    <source>
        <dbReference type="Proteomes" id="UP000232688"/>
    </source>
</evidence>
<sequence length="55" mass="6100">MVVAPTGVAAFNIEGSTIHSSLSVPICGVNVELEGEFLKKLQRKLKYIYFIIDEM</sequence>
<dbReference type="Proteomes" id="UP000232688">
    <property type="component" value="Unassembled WGS sequence"/>
</dbReference>
<reference evidence="1 2" key="1">
    <citation type="submission" date="2017-10" db="EMBL/GenBank/DDBJ databases">
        <title>Extensive intraspecific genome diversity in a model arbuscular mycorrhizal fungus.</title>
        <authorList>
            <person name="Chen E.C.H."/>
            <person name="Morin E."/>
            <person name="Baudet D."/>
            <person name="Noel J."/>
            <person name="Ndikumana S."/>
            <person name="Charron P."/>
            <person name="St-Onge C."/>
            <person name="Giorgi J."/>
            <person name="Grigoriev I.V."/>
            <person name="Roux C."/>
            <person name="Martin F.M."/>
            <person name="Corradi N."/>
        </authorList>
    </citation>
    <scope>NUCLEOTIDE SEQUENCE [LARGE SCALE GENOMIC DNA]</scope>
    <source>
        <strain evidence="1 2">A1</strain>
    </source>
</reference>
<dbReference type="EMBL" id="LLXH01002893">
    <property type="protein sequence ID" value="PKC54930.1"/>
    <property type="molecule type" value="Genomic_DNA"/>
</dbReference>
<feature type="non-terminal residue" evidence="1">
    <location>
        <position position="55"/>
    </location>
</feature>
<dbReference type="InterPro" id="IPR027417">
    <property type="entry name" value="P-loop_NTPase"/>
</dbReference>
<comment type="caution">
    <text evidence="1">The sequence shown here is derived from an EMBL/GenBank/DDBJ whole genome shotgun (WGS) entry which is preliminary data.</text>
</comment>
<name>A0A2N0QV92_9GLOM</name>
<dbReference type="Gene3D" id="3.40.50.300">
    <property type="entry name" value="P-loop containing nucleotide triphosphate hydrolases"/>
    <property type="match status" value="1"/>
</dbReference>
<dbReference type="VEuPathDB" id="FungiDB:RhiirA1_429744"/>
<evidence type="ECO:0008006" key="3">
    <source>
        <dbReference type="Google" id="ProtNLM"/>
    </source>
</evidence>
<proteinExistence type="predicted"/>
<accession>A0A2N0QV92</accession>
<reference evidence="1 2" key="2">
    <citation type="submission" date="2017-10" db="EMBL/GenBank/DDBJ databases">
        <title>Genome analyses suggest a sexual origin of heterokaryosis in a supposedly ancient asexual fungus.</title>
        <authorList>
            <person name="Corradi N."/>
            <person name="Sedzielewska K."/>
            <person name="Noel J."/>
            <person name="Charron P."/>
            <person name="Farinelli L."/>
            <person name="Marton T."/>
            <person name="Kruger M."/>
            <person name="Pelin A."/>
            <person name="Brachmann A."/>
            <person name="Corradi N."/>
        </authorList>
    </citation>
    <scope>NUCLEOTIDE SEQUENCE [LARGE SCALE GENOMIC DNA]</scope>
    <source>
        <strain evidence="1 2">A1</strain>
    </source>
</reference>
<organism evidence="1 2">
    <name type="scientific">Rhizophagus irregularis</name>
    <dbReference type="NCBI Taxonomy" id="588596"/>
    <lineage>
        <taxon>Eukaryota</taxon>
        <taxon>Fungi</taxon>
        <taxon>Fungi incertae sedis</taxon>
        <taxon>Mucoromycota</taxon>
        <taxon>Glomeromycotina</taxon>
        <taxon>Glomeromycetes</taxon>
        <taxon>Glomerales</taxon>
        <taxon>Glomeraceae</taxon>
        <taxon>Rhizophagus</taxon>
    </lineage>
</organism>
<protein>
    <recommendedName>
        <fullName evidence="3">ATP-dependent DNA helicase</fullName>
    </recommendedName>
</protein>
<evidence type="ECO:0000313" key="1">
    <source>
        <dbReference type="EMBL" id="PKC54930.1"/>
    </source>
</evidence>
<gene>
    <name evidence="1" type="ORF">RhiirA1_429744</name>
</gene>
<dbReference type="AlphaFoldDB" id="A0A2N0QV92"/>